<protein>
    <submittedName>
        <fullName evidence="2">Uncharacterized protein</fullName>
    </submittedName>
</protein>
<feature type="compositionally biased region" description="Acidic residues" evidence="1">
    <location>
        <begin position="42"/>
        <end position="54"/>
    </location>
</feature>
<evidence type="ECO:0000313" key="2">
    <source>
        <dbReference type="EMBL" id="QSG07549.1"/>
    </source>
</evidence>
<name>A0A897N968_9EURY</name>
<dbReference type="AlphaFoldDB" id="A0A897N968"/>
<keyword evidence="3" id="KW-1185">Reference proteome</keyword>
<sequence length="348" mass="36806">MTPERSDSESDTGVSRRKFVAGGAAGWASVALAGCNALSPGDDTDTEEPTETETPEPQPENYVVTDDILVGSAGNNPAGAGGFADSCSWTRTFTHGMEPVFKVGVYDPSGEQLGSDEISVAINIDGGPTEDLAWGGDAEEDPVEEWSGPVWEQIPDDWPTGETTYTVEVTDNDGNFTSVGIASGVFEVVEYDDPGNSYVVTAETYHTSTLGDAGSDSQFISSCNPNYTFDSTGSVGFDIGIWHASSGEMVTPSDEVVDSAQITFPSDEIDTTLELAWGAENNDSWSEGSHAWNAVWKADSIPDDLSGEYAYEVQISGTNGDEEFNDVGVYLGSIYFVNPNASSDDGSS</sequence>
<dbReference type="InterPro" id="IPR006311">
    <property type="entry name" value="TAT_signal"/>
</dbReference>
<feature type="region of interest" description="Disordered" evidence="1">
    <location>
        <begin position="35"/>
        <end position="61"/>
    </location>
</feature>
<dbReference type="RefSeq" id="WP_229110720.1">
    <property type="nucleotide sequence ID" value="NZ_CP064788.1"/>
</dbReference>
<dbReference type="PROSITE" id="PS51257">
    <property type="entry name" value="PROKAR_LIPOPROTEIN"/>
    <property type="match status" value="1"/>
</dbReference>
<evidence type="ECO:0000256" key="1">
    <source>
        <dbReference type="SAM" id="MobiDB-lite"/>
    </source>
</evidence>
<dbReference type="Proteomes" id="UP000662973">
    <property type="component" value="Chromosome"/>
</dbReference>
<organism evidence="2 3">
    <name type="scientific">Halapricum desulfuricans</name>
    <dbReference type="NCBI Taxonomy" id="2841257"/>
    <lineage>
        <taxon>Archaea</taxon>
        <taxon>Methanobacteriati</taxon>
        <taxon>Methanobacteriota</taxon>
        <taxon>Stenosarchaea group</taxon>
        <taxon>Halobacteria</taxon>
        <taxon>Halobacteriales</taxon>
        <taxon>Haloarculaceae</taxon>
        <taxon>Halapricum</taxon>
    </lineage>
</organism>
<gene>
    <name evidence="2" type="ORF">HSR122_0131</name>
</gene>
<dbReference type="PROSITE" id="PS51318">
    <property type="entry name" value="TAT"/>
    <property type="match status" value="1"/>
</dbReference>
<reference evidence="2 3" key="1">
    <citation type="submission" date="2020-11" db="EMBL/GenBank/DDBJ databases">
        <title>Carbohydrate-dependent, anaerobic sulfur respiration: A novel catabolism in halophilic archaea.</title>
        <authorList>
            <person name="Sorokin D.Y."/>
            <person name="Messina E."/>
            <person name="Smedile F."/>
            <person name="La Cono V."/>
            <person name="Hallsworth J.E."/>
            <person name="Yakimov M.M."/>
        </authorList>
    </citation>
    <scope>NUCLEOTIDE SEQUENCE [LARGE SCALE GENOMIC DNA]</scope>
    <source>
        <strain evidence="2 3">HSR12-2</strain>
    </source>
</reference>
<dbReference type="EMBL" id="CP064788">
    <property type="protein sequence ID" value="QSG07549.1"/>
    <property type="molecule type" value="Genomic_DNA"/>
</dbReference>
<evidence type="ECO:0000313" key="3">
    <source>
        <dbReference type="Proteomes" id="UP000662973"/>
    </source>
</evidence>
<dbReference type="GeneID" id="68850812"/>
<proteinExistence type="predicted"/>
<accession>A0A897N968</accession>
<dbReference type="KEGG" id="hds:HSR122_0131"/>